<keyword evidence="5 6" id="KW-0472">Membrane</keyword>
<feature type="transmembrane region" description="Helical" evidence="6">
    <location>
        <begin position="123"/>
        <end position="144"/>
    </location>
</feature>
<dbReference type="AlphaFoldDB" id="A0A5D4GR90"/>
<feature type="transmembrane region" description="Helical" evidence="6">
    <location>
        <begin position="28"/>
        <end position="49"/>
    </location>
</feature>
<dbReference type="CDD" id="cd17473">
    <property type="entry name" value="MFS_arabinose_efflux_permease_like"/>
    <property type="match status" value="1"/>
</dbReference>
<dbReference type="InterPro" id="IPR036259">
    <property type="entry name" value="MFS_trans_sf"/>
</dbReference>
<evidence type="ECO:0000313" key="9">
    <source>
        <dbReference type="Proteomes" id="UP000323258"/>
    </source>
</evidence>
<comment type="caution">
    <text evidence="8">The sequence shown here is derived from an EMBL/GenBank/DDBJ whole genome shotgun (WGS) entry which is preliminary data.</text>
</comment>
<reference evidence="8 9" key="2">
    <citation type="submission" date="2019-09" db="EMBL/GenBank/DDBJ databases">
        <title>Mesorhizobium sp. MaA-C15 isolated from Microcystis aeruginosa.</title>
        <authorList>
            <person name="Jeong S.E."/>
            <person name="Jin H.M."/>
            <person name="Jeon C.O."/>
        </authorList>
    </citation>
    <scope>NUCLEOTIDE SEQUENCE [LARGE SCALE GENOMIC DNA]</scope>
    <source>
        <strain evidence="8 9">MaA-C15</strain>
    </source>
</reference>
<proteinExistence type="predicted"/>
<dbReference type="InterPro" id="IPR050189">
    <property type="entry name" value="MFS_Efflux_Transporters"/>
</dbReference>
<feature type="transmembrane region" description="Helical" evidence="6">
    <location>
        <begin position="374"/>
        <end position="398"/>
    </location>
</feature>
<feature type="transmembrane region" description="Helical" evidence="6">
    <location>
        <begin position="92"/>
        <end position="111"/>
    </location>
</feature>
<dbReference type="OrthoDB" id="9807274at2"/>
<feature type="transmembrane region" description="Helical" evidence="6">
    <location>
        <begin position="156"/>
        <end position="174"/>
    </location>
</feature>
<evidence type="ECO:0000256" key="3">
    <source>
        <dbReference type="ARBA" id="ARBA00022692"/>
    </source>
</evidence>
<feature type="transmembrane region" description="Helical" evidence="6">
    <location>
        <begin position="61"/>
        <end position="85"/>
    </location>
</feature>
<evidence type="ECO:0000313" key="8">
    <source>
        <dbReference type="EMBL" id="TYR30239.1"/>
    </source>
</evidence>
<dbReference type="RefSeq" id="WP_148916594.1">
    <property type="nucleotide sequence ID" value="NZ_VSZS01000067.1"/>
</dbReference>
<reference evidence="8 9" key="1">
    <citation type="submission" date="2019-08" db="EMBL/GenBank/DDBJ databases">
        <authorList>
            <person name="Seo Y.L."/>
        </authorList>
    </citation>
    <scope>NUCLEOTIDE SEQUENCE [LARGE SCALE GENOMIC DNA]</scope>
    <source>
        <strain evidence="8 9">MaA-C15</strain>
    </source>
</reference>
<keyword evidence="9" id="KW-1185">Reference proteome</keyword>
<accession>A0A5D4GR90</accession>
<feature type="transmembrane region" description="Helical" evidence="6">
    <location>
        <begin position="288"/>
        <end position="307"/>
    </location>
</feature>
<dbReference type="PROSITE" id="PS50850">
    <property type="entry name" value="MFS"/>
    <property type="match status" value="1"/>
</dbReference>
<dbReference type="Pfam" id="PF07690">
    <property type="entry name" value="MFS_1"/>
    <property type="match status" value="2"/>
</dbReference>
<feature type="transmembrane region" description="Helical" evidence="6">
    <location>
        <begin position="313"/>
        <end position="332"/>
    </location>
</feature>
<evidence type="ECO:0000256" key="5">
    <source>
        <dbReference type="ARBA" id="ARBA00023136"/>
    </source>
</evidence>
<evidence type="ECO:0000256" key="6">
    <source>
        <dbReference type="SAM" id="Phobius"/>
    </source>
</evidence>
<dbReference type="Proteomes" id="UP000323258">
    <property type="component" value="Unassembled WGS sequence"/>
</dbReference>
<gene>
    <name evidence="8" type="ORF">FY036_20380</name>
</gene>
<evidence type="ECO:0000256" key="4">
    <source>
        <dbReference type="ARBA" id="ARBA00022989"/>
    </source>
</evidence>
<evidence type="ECO:0000256" key="2">
    <source>
        <dbReference type="ARBA" id="ARBA00022475"/>
    </source>
</evidence>
<dbReference type="PANTHER" id="PTHR43124">
    <property type="entry name" value="PURINE EFFLUX PUMP PBUE"/>
    <property type="match status" value="1"/>
</dbReference>
<evidence type="ECO:0000256" key="1">
    <source>
        <dbReference type="ARBA" id="ARBA00004651"/>
    </source>
</evidence>
<sequence length="407" mass="41355">MNAIIKMEVLADAGPVQEAPGRAAQATLVLVGSLVVMATAVVAPALPAIEAHFAGNPGADYLVRLIVTLPALAIALAAPVAGLVLDRVERWPVVLGALVGFVVFGGAGAVVSSLEMLLATRVGLGLSVAFLMAGLTSLIGDLFPSHARGAIMSRQVSANSLIALSMILAAGALAEIEWRGAFLIYLAAAPLVAAFYVFVPRKVHAAMPGDAPAADGGQAGLGAVAAVYALALLCPLLYMTLPTQSPFLIAESYDGTPLKIALAFGASTLGVLPGSLAFGRLRHAMSPWALFALGFAVMGLGFVLQGIAPSFPLLVAAMAVAGLGFGLVMPNLSTTLLASAPARLRGRLSGLLVSSIFLGQFLSPVASQPVVVAWGYQATFVLGGVLLWGVAGAALAGARPWRRVEPA</sequence>
<comment type="subcellular location">
    <subcellularLocation>
        <location evidence="1">Cell membrane</location>
        <topology evidence="1">Multi-pass membrane protein</topology>
    </subcellularLocation>
</comment>
<feature type="transmembrane region" description="Helical" evidence="6">
    <location>
        <begin position="260"/>
        <end position="281"/>
    </location>
</feature>
<dbReference type="InterPro" id="IPR011701">
    <property type="entry name" value="MFS"/>
</dbReference>
<dbReference type="InterPro" id="IPR020846">
    <property type="entry name" value="MFS_dom"/>
</dbReference>
<protein>
    <submittedName>
        <fullName evidence="8">MFS transporter</fullName>
    </submittedName>
</protein>
<dbReference type="Gene3D" id="1.20.1250.20">
    <property type="entry name" value="MFS general substrate transporter like domains"/>
    <property type="match status" value="1"/>
</dbReference>
<keyword evidence="4 6" id="KW-1133">Transmembrane helix</keyword>
<feature type="transmembrane region" description="Helical" evidence="6">
    <location>
        <begin position="180"/>
        <end position="199"/>
    </location>
</feature>
<keyword evidence="2" id="KW-1003">Cell membrane</keyword>
<dbReference type="GO" id="GO:0005886">
    <property type="term" value="C:plasma membrane"/>
    <property type="evidence" value="ECO:0007669"/>
    <property type="project" value="UniProtKB-SubCell"/>
</dbReference>
<evidence type="ECO:0000259" key="7">
    <source>
        <dbReference type="PROSITE" id="PS50850"/>
    </source>
</evidence>
<name>A0A5D4GR90_9HYPH</name>
<dbReference type="EMBL" id="VSZS01000067">
    <property type="protein sequence ID" value="TYR30239.1"/>
    <property type="molecule type" value="Genomic_DNA"/>
</dbReference>
<dbReference type="PANTHER" id="PTHR43124:SF3">
    <property type="entry name" value="CHLORAMPHENICOL EFFLUX PUMP RV0191"/>
    <property type="match status" value="1"/>
</dbReference>
<keyword evidence="3 6" id="KW-0812">Transmembrane</keyword>
<organism evidence="8 9">
    <name type="scientific">Neoaquamicrobium microcysteis</name>
    <dbReference type="NCBI Taxonomy" id="2682781"/>
    <lineage>
        <taxon>Bacteria</taxon>
        <taxon>Pseudomonadati</taxon>
        <taxon>Pseudomonadota</taxon>
        <taxon>Alphaproteobacteria</taxon>
        <taxon>Hyphomicrobiales</taxon>
        <taxon>Phyllobacteriaceae</taxon>
        <taxon>Neoaquamicrobium</taxon>
    </lineage>
</organism>
<dbReference type="SUPFAM" id="SSF103473">
    <property type="entry name" value="MFS general substrate transporter"/>
    <property type="match status" value="1"/>
</dbReference>
<feature type="transmembrane region" description="Helical" evidence="6">
    <location>
        <begin position="344"/>
        <end position="362"/>
    </location>
</feature>
<feature type="domain" description="Major facilitator superfamily (MFS) profile" evidence="7">
    <location>
        <begin position="24"/>
        <end position="401"/>
    </location>
</feature>
<dbReference type="GO" id="GO:0022857">
    <property type="term" value="F:transmembrane transporter activity"/>
    <property type="evidence" value="ECO:0007669"/>
    <property type="project" value="InterPro"/>
</dbReference>
<feature type="transmembrane region" description="Helical" evidence="6">
    <location>
        <begin position="219"/>
        <end position="240"/>
    </location>
</feature>